<keyword evidence="1" id="KW-0677">Repeat</keyword>
<evidence type="ECO:0000256" key="1">
    <source>
        <dbReference type="ARBA" id="ARBA00022737"/>
    </source>
</evidence>
<dbReference type="PANTHER" id="PTHR45641:SF19">
    <property type="entry name" value="NEPHROCYSTIN-3"/>
    <property type="match status" value="1"/>
</dbReference>
<proteinExistence type="predicted"/>
<evidence type="ECO:0000313" key="4">
    <source>
        <dbReference type="Proteomes" id="UP000733379"/>
    </source>
</evidence>
<dbReference type="InterPro" id="IPR011990">
    <property type="entry name" value="TPR-like_helical_dom_sf"/>
</dbReference>
<protein>
    <submittedName>
        <fullName evidence="3">Tetratricopeptide repeat protein</fullName>
    </submittedName>
</protein>
<keyword evidence="4" id="KW-1185">Reference proteome</keyword>
<sequence>MTFTESATRAIVVGEVPDEALGYAGRDIARDVLSMVERVPVVVLSSPDHAAGTGKTQIAAACARAAIAADRGLIAWVNAESAAEMQAELAVVAERLGIAASGESAAESLRNYLEHAAGPNLLVFDNLGDPAVLTPYLPTRGGARILVTGAAEFGETVVVGPFSRPESVDYLCRRAQIDDPEGADLLAESLGDLPLALTAAAAAIRSRRRYPERRLGFRECVDEMRGGGLDAAVALGADAALLDDAEGMLHRVLSSLAVLPPSGVTLPTLRRLAEAGESGPEFVDMAVDDCLRAGLVGYSLDHGTVLMHRSVAAVLRNRLTEAGELDHAVTAARALIEPEVAAGSPAGRAASAWLDRSRLALLEQAATESDNHDEGNAASNEAREQLAAAYLAAGQDDRAIDLWRELLAERTRLHGDLDPRTVAAVHTLATAHHNAGQHDSAVSVYESALHAAERGHGEDHPETLARRQDLARAMLSTGQTAAAITLLRRIIADRERVLGRDHPGAAAAREHLAAVHEYAGQHTEACTLLEPAAAPLYGKGTPDRYAILAARELAREYVAAERHGDALVLNERLLADVEQHADRTDLEPEDPGYADKYRRGLRAQIGVCLVYTKQYARAVPILREALSASRIAHGRHHHNTVNLQFWLARALLETDQAAEALVLMERSAQGHERIRGPVHPTTVAIRKWLMDTYHRRPDGMDDVVATMERLAADHERILGPLAIPTLNEQRQLVTVYLNDGRFDDATALLARVVDGYERTVGSSELQTHKARRLLARLYQRAERHDDAIVVLDLDLADLTRTRGRAAHETITTRDELAGAYRRAGRYPRAIELFEANVSAQEERLGPAHIDTLGTRETLAELYSGYRRDTEAAVHREKVYGHRERTLGADHPDTLTAAHLLGRSYSRTGREAAAIALWERTLARREQVLGTENPDTLHTREHLGVAYINQSRAESAVALLEVTLEARRRIQGPEHKETLTTAANLATAYSTAGRVDQAVSLHTHTLRVRESSLGPDHPSTLTSQNNLAMAMMSAGRHDRAVSLAERTLATRERVLGPDHPDTMISRHNLGVWYHTIGRYAQSVTLLQHTLDDRIRVLGPDHANTATTRRLLDNAKASAARRSR</sequence>
<dbReference type="Pfam" id="PF13374">
    <property type="entry name" value="TPR_10"/>
    <property type="match status" value="4"/>
</dbReference>
<dbReference type="InterPro" id="IPR019734">
    <property type="entry name" value="TPR_rpt"/>
</dbReference>
<dbReference type="Gene3D" id="3.40.50.300">
    <property type="entry name" value="P-loop containing nucleotide triphosphate hydrolases"/>
    <property type="match status" value="1"/>
</dbReference>
<accession>A0ABS6B4H9</accession>
<evidence type="ECO:0000256" key="2">
    <source>
        <dbReference type="ARBA" id="ARBA00022803"/>
    </source>
</evidence>
<gene>
    <name evidence="3" type="ORF">KO481_26320</name>
</gene>
<dbReference type="SUPFAM" id="SSF52540">
    <property type="entry name" value="P-loop containing nucleoside triphosphate hydrolases"/>
    <property type="match status" value="1"/>
</dbReference>
<dbReference type="Gene3D" id="1.25.40.10">
    <property type="entry name" value="Tetratricopeptide repeat domain"/>
    <property type="match status" value="5"/>
</dbReference>
<dbReference type="Proteomes" id="UP000733379">
    <property type="component" value="Unassembled WGS sequence"/>
</dbReference>
<dbReference type="PANTHER" id="PTHR45641">
    <property type="entry name" value="TETRATRICOPEPTIDE REPEAT PROTEIN (AFU_ORTHOLOGUE AFUA_6G03870)"/>
    <property type="match status" value="1"/>
</dbReference>
<dbReference type="SMART" id="SM00028">
    <property type="entry name" value="TPR"/>
    <property type="match status" value="7"/>
</dbReference>
<dbReference type="SUPFAM" id="SSF48452">
    <property type="entry name" value="TPR-like"/>
    <property type="match status" value="5"/>
</dbReference>
<name>A0ABS6B4H9_9NOCA</name>
<evidence type="ECO:0000313" key="3">
    <source>
        <dbReference type="EMBL" id="MBU3065033.1"/>
    </source>
</evidence>
<reference evidence="3 4" key="1">
    <citation type="submission" date="2021-06" db="EMBL/GenBank/DDBJ databases">
        <title>Actinomycetes sequencing.</title>
        <authorList>
            <person name="Shan Q."/>
        </authorList>
    </citation>
    <scope>NUCLEOTIDE SEQUENCE [LARGE SCALE GENOMIC DNA]</scope>
    <source>
        <strain evidence="3 4">NEAU-G5</strain>
    </source>
</reference>
<comment type="caution">
    <text evidence="3">The sequence shown here is derived from an EMBL/GenBank/DDBJ whole genome shotgun (WGS) entry which is preliminary data.</text>
</comment>
<dbReference type="RefSeq" id="WP_215920776.1">
    <property type="nucleotide sequence ID" value="NZ_JAHKNI010000009.1"/>
</dbReference>
<organism evidence="3 4">
    <name type="scientific">Nocardia albiluteola</name>
    <dbReference type="NCBI Taxonomy" id="2842303"/>
    <lineage>
        <taxon>Bacteria</taxon>
        <taxon>Bacillati</taxon>
        <taxon>Actinomycetota</taxon>
        <taxon>Actinomycetes</taxon>
        <taxon>Mycobacteriales</taxon>
        <taxon>Nocardiaceae</taxon>
        <taxon>Nocardia</taxon>
    </lineage>
</organism>
<dbReference type="EMBL" id="JAHKNI010000009">
    <property type="protein sequence ID" value="MBU3065033.1"/>
    <property type="molecule type" value="Genomic_DNA"/>
</dbReference>
<dbReference type="Pfam" id="PF13424">
    <property type="entry name" value="TPR_12"/>
    <property type="match status" value="3"/>
</dbReference>
<dbReference type="InterPro" id="IPR027417">
    <property type="entry name" value="P-loop_NTPase"/>
</dbReference>
<keyword evidence="2" id="KW-0802">TPR repeat</keyword>